<name>A0A7J7HGB1_CAMSI</name>
<evidence type="ECO:0000313" key="2">
    <source>
        <dbReference type="EMBL" id="KAF5951241.1"/>
    </source>
</evidence>
<evidence type="ECO:0000313" key="3">
    <source>
        <dbReference type="Proteomes" id="UP000593564"/>
    </source>
</evidence>
<organism evidence="2 3">
    <name type="scientific">Camellia sinensis</name>
    <name type="common">Tea plant</name>
    <name type="synonym">Thea sinensis</name>
    <dbReference type="NCBI Taxonomy" id="4442"/>
    <lineage>
        <taxon>Eukaryota</taxon>
        <taxon>Viridiplantae</taxon>
        <taxon>Streptophyta</taxon>
        <taxon>Embryophyta</taxon>
        <taxon>Tracheophyta</taxon>
        <taxon>Spermatophyta</taxon>
        <taxon>Magnoliopsida</taxon>
        <taxon>eudicotyledons</taxon>
        <taxon>Gunneridae</taxon>
        <taxon>Pentapetalae</taxon>
        <taxon>asterids</taxon>
        <taxon>Ericales</taxon>
        <taxon>Theaceae</taxon>
        <taxon>Camellia</taxon>
    </lineage>
</organism>
<keyword evidence="3" id="KW-1185">Reference proteome</keyword>
<keyword evidence="1" id="KW-0812">Transmembrane</keyword>
<feature type="transmembrane region" description="Helical" evidence="1">
    <location>
        <begin position="127"/>
        <end position="149"/>
    </location>
</feature>
<keyword evidence="1" id="KW-1133">Transmembrane helix</keyword>
<sequence length="179" mass="20037">MATAALFDLSPSILHHHILCRRSEQHSLCRRSEQHSLCPSSAVDFDITPSSVAAPLLSGLRRSSGMPVHGSMVPVQVEGSDEQYQQSLLRSRFLQSRRLVQDKRPSSSVAASELGFLRQRHTQWFKVFGFNAISTIRVASFFLFLRNIFPALTTMQGCFYYLPYLGVCVSLCGGLFSYS</sequence>
<keyword evidence="1" id="KW-0472">Membrane</keyword>
<reference evidence="2 3" key="2">
    <citation type="submission" date="2020-07" db="EMBL/GenBank/DDBJ databases">
        <title>Genome assembly of wild tea tree DASZ reveals pedigree and selection history of tea varieties.</title>
        <authorList>
            <person name="Zhang W."/>
        </authorList>
    </citation>
    <scope>NUCLEOTIDE SEQUENCE [LARGE SCALE GENOMIC DNA]</scope>
    <source>
        <strain evidence="3">cv. G240</strain>
        <tissue evidence="2">Leaf</tissue>
    </source>
</reference>
<dbReference type="Proteomes" id="UP000593564">
    <property type="component" value="Unassembled WGS sequence"/>
</dbReference>
<gene>
    <name evidence="2" type="ORF">HYC85_009185</name>
</gene>
<evidence type="ECO:0000256" key="1">
    <source>
        <dbReference type="SAM" id="Phobius"/>
    </source>
</evidence>
<proteinExistence type="predicted"/>
<comment type="caution">
    <text evidence="2">The sequence shown here is derived from an EMBL/GenBank/DDBJ whole genome shotgun (WGS) entry which is preliminary data.</text>
</comment>
<reference evidence="3" key="1">
    <citation type="journal article" date="2020" name="Nat. Commun.">
        <title>Genome assembly of wild tea tree DASZ reveals pedigree and selection history of tea varieties.</title>
        <authorList>
            <person name="Zhang W."/>
            <person name="Zhang Y."/>
            <person name="Qiu H."/>
            <person name="Guo Y."/>
            <person name="Wan H."/>
            <person name="Zhang X."/>
            <person name="Scossa F."/>
            <person name="Alseekh S."/>
            <person name="Zhang Q."/>
            <person name="Wang P."/>
            <person name="Xu L."/>
            <person name="Schmidt M.H."/>
            <person name="Jia X."/>
            <person name="Li D."/>
            <person name="Zhu A."/>
            <person name="Guo F."/>
            <person name="Chen W."/>
            <person name="Ni D."/>
            <person name="Usadel B."/>
            <person name="Fernie A.R."/>
            <person name="Wen W."/>
        </authorList>
    </citation>
    <scope>NUCLEOTIDE SEQUENCE [LARGE SCALE GENOMIC DNA]</scope>
    <source>
        <strain evidence="3">cv. G240</strain>
    </source>
</reference>
<protein>
    <submittedName>
        <fullName evidence="2">Uncharacterized protein</fullName>
    </submittedName>
</protein>
<dbReference type="EMBL" id="JACBKZ010000004">
    <property type="protein sequence ID" value="KAF5951241.1"/>
    <property type="molecule type" value="Genomic_DNA"/>
</dbReference>
<feature type="transmembrane region" description="Helical" evidence="1">
    <location>
        <begin position="161"/>
        <end position="178"/>
    </location>
</feature>
<accession>A0A7J7HGB1</accession>
<dbReference type="AlphaFoldDB" id="A0A7J7HGB1"/>